<dbReference type="InterPro" id="IPR036425">
    <property type="entry name" value="MoaB/Mog-like_dom_sf"/>
</dbReference>
<dbReference type="SUPFAM" id="SSF53218">
    <property type="entry name" value="Molybdenum cofactor biosynthesis proteins"/>
    <property type="match status" value="1"/>
</dbReference>
<evidence type="ECO:0000259" key="2">
    <source>
        <dbReference type="SMART" id="SM00852"/>
    </source>
</evidence>
<keyword evidence="1" id="KW-0812">Transmembrane</keyword>
<feature type="transmembrane region" description="Helical" evidence="1">
    <location>
        <begin position="25"/>
        <end position="45"/>
    </location>
</feature>
<evidence type="ECO:0000313" key="4">
    <source>
        <dbReference type="Proteomes" id="UP000613177"/>
    </source>
</evidence>
<keyword evidence="1" id="KW-1133">Transmembrane helix</keyword>
<dbReference type="Pfam" id="PF24102">
    <property type="entry name" value="FLAD1_M"/>
    <property type="match status" value="1"/>
</dbReference>
<evidence type="ECO:0000313" key="3">
    <source>
        <dbReference type="EMBL" id="KAG2231377.1"/>
    </source>
</evidence>
<gene>
    <name evidence="3" type="ORF">INT48_007502</name>
</gene>
<dbReference type="Pfam" id="PF00994">
    <property type="entry name" value="MoCF_biosynth"/>
    <property type="match status" value="1"/>
</dbReference>
<dbReference type="PANTHER" id="PTHR13939:SF0">
    <property type="entry name" value="NMN AMIDOHYDROLASE-LIKE PROTEIN YFAY"/>
    <property type="match status" value="1"/>
</dbReference>
<dbReference type="InterPro" id="IPR050101">
    <property type="entry name" value="CinA"/>
</dbReference>
<sequence>MKYFLERQKIPTRITWVNNKKKQTFFFINFFFFFFLATTLFNLGIELKTIQVVADEVEAIKKSVIELSSQHDLVFTSGGIGPTHDDITYESIASAFGLNMKVDDSTYNYIEAQIKKRGKVMTKHHARMATFPSPAILLRERKDIQIPIVMVNQNVYILPGIPSLFKILLDSLHFKLQSLSGSKFYRTEIATSQSEVVIADTLSKAQSNADLFGIKIGSYPFWGKNVDNIRVIVNVSGKNELKVNQITETIIAEIKGWPYLKSRL</sequence>
<dbReference type="AlphaFoldDB" id="A0A8H7SLE3"/>
<organism evidence="3 4">
    <name type="scientific">Thamnidium elegans</name>
    <dbReference type="NCBI Taxonomy" id="101142"/>
    <lineage>
        <taxon>Eukaryota</taxon>
        <taxon>Fungi</taxon>
        <taxon>Fungi incertae sedis</taxon>
        <taxon>Mucoromycota</taxon>
        <taxon>Mucoromycotina</taxon>
        <taxon>Mucoromycetes</taxon>
        <taxon>Mucorales</taxon>
        <taxon>Mucorineae</taxon>
        <taxon>Mucoraceae</taxon>
        <taxon>Thamnidium</taxon>
    </lineage>
</organism>
<keyword evidence="1" id="KW-0472">Membrane</keyword>
<name>A0A8H7SLE3_9FUNG</name>
<dbReference type="SMART" id="SM00852">
    <property type="entry name" value="MoCF_biosynth"/>
    <property type="match status" value="1"/>
</dbReference>
<dbReference type="Proteomes" id="UP000613177">
    <property type="component" value="Unassembled WGS sequence"/>
</dbReference>
<keyword evidence="4" id="KW-1185">Reference proteome</keyword>
<comment type="caution">
    <text evidence="3">The sequence shown here is derived from an EMBL/GenBank/DDBJ whole genome shotgun (WGS) entry which is preliminary data.</text>
</comment>
<dbReference type="Gene3D" id="3.40.980.10">
    <property type="entry name" value="MoaB/Mog-like domain"/>
    <property type="match status" value="1"/>
</dbReference>
<accession>A0A8H7SLE3</accession>
<dbReference type="InterPro" id="IPR001453">
    <property type="entry name" value="MoaB/Mog_dom"/>
</dbReference>
<proteinExistence type="predicted"/>
<dbReference type="EMBL" id="JAEPRE010000154">
    <property type="protein sequence ID" value="KAG2231377.1"/>
    <property type="molecule type" value="Genomic_DNA"/>
</dbReference>
<dbReference type="PANTHER" id="PTHR13939">
    <property type="entry name" value="NICOTINAMIDE-NUCLEOTIDE AMIDOHYDROLASE PNCC"/>
    <property type="match status" value="1"/>
</dbReference>
<feature type="domain" description="MoaB/Mog" evidence="2">
    <location>
        <begin position="28"/>
        <end position="179"/>
    </location>
</feature>
<dbReference type="InterPro" id="IPR056596">
    <property type="entry name" value="FLAD1_M"/>
</dbReference>
<protein>
    <recommendedName>
        <fullName evidence="2">MoaB/Mog domain-containing protein</fullName>
    </recommendedName>
</protein>
<reference evidence="3" key="1">
    <citation type="submission" date="2021-01" db="EMBL/GenBank/DDBJ databases">
        <title>Metabolic potential, ecology and presence of endohyphal bacteria is reflected in genomic diversity of Mucoromycotina.</title>
        <authorList>
            <person name="Muszewska A."/>
            <person name="Okrasinska A."/>
            <person name="Steczkiewicz K."/>
            <person name="Drgas O."/>
            <person name="Orlowska M."/>
            <person name="Perlinska-Lenart U."/>
            <person name="Aleksandrzak-Piekarczyk T."/>
            <person name="Szatraj K."/>
            <person name="Zielenkiewicz U."/>
            <person name="Pilsyk S."/>
            <person name="Malc E."/>
            <person name="Mieczkowski P."/>
            <person name="Kruszewska J.S."/>
            <person name="Biernat P."/>
            <person name="Pawlowska J."/>
        </authorList>
    </citation>
    <scope>NUCLEOTIDE SEQUENCE</scope>
    <source>
        <strain evidence="3">WA0000018081</strain>
    </source>
</reference>
<evidence type="ECO:0000256" key="1">
    <source>
        <dbReference type="SAM" id="Phobius"/>
    </source>
</evidence>